<gene>
    <name evidence="1" type="ORF">BAVI_10076</name>
</gene>
<evidence type="ECO:0000313" key="1">
    <source>
        <dbReference type="EMBL" id="ETI69099.1"/>
    </source>
</evidence>
<accession>A0AB94IPU3</accession>
<dbReference type="Pfam" id="PF09953">
    <property type="entry name" value="DUF2187"/>
    <property type="match status" value="1"/>
</dbReference>
<reference evidence="1 2" key="1">
    <citation type="journal article" date="2014" name="Environ. Microbiol.">
        <title>The nitrate-ammonifying and nosZ-carrying bacterium Bacillus vireti is a potent source and sink for nitric and nitrous oxide under high nitrate conditions.</title>
        <authorList>
            <person name="Mania D."/>
            <person name="Heylen K."/>
            <person name="van Spanning R.J."/>
            <person name="Frostegard A."/>
        </authorList>
    </citation>
    <scope>NUCLEOTIDE SEQUENCE [LARGE SCALE GENOMIC DNA]</scope>
    <source>
        <strain evidence="1 2">LMG 21834</strain>
    </source>
</reference>
<dbReference type="EMBL" id="ALAN01000059">
    <property type="protein sequence ID" value="ETI69099.1"/>
    <property type="molecule type" value="Genomic_DNA"/>
</dbReference>
<comment type="caution">
    <text evidence="1">The sequence shown here is derived from an EMBL/GenBank/DDBJ whole genome shotgun (WGS) entry which is preliminary data.</text>
</comment>
<evidence type="ECO:0008006" key="3">
    <source>
        <dbReference type="Google" id="ProtNLM"/>
    </source>
</evidence>
<evidence type="ECO:0000313" key="2">
    <source>
        <dbReference type="Proteomes" id="UP000018877"/>
    </source>
</evidence>
<proteinExistence type="predicted"/>
<dbReference type="AlphaFoldDB" id="A0AB94IPU3"/>
<dbReference type="Proteomes" id="UP000018877">
    <property type="component" value="Unassembled WGS sequence"/>
</dbReference>
<name>A0AB94IPU3_9BACI</name>
<keyword evidence="2" id="KW-1185">Reference proteome</keyword>
<dbReference type="InterPro" id="IPR018690">
    <property type="entry name" value="DUF2187"/>
</dbReference>
<sequence length="64" mass="7215">MRGDWMTTAKIGDVISFKREGKTLEGVVSGIRENSVIVQYGFSKAKDEPLTTIVNHKNYKITKK</sequence>
<protein>
    <recommendedName>
        <fullName evidence="3">DUF2187 domain-containing protein</fullName>
    </recommendedName>
</protein>
<organism evidence="1 2">
    <name type="scientific">Neobacillus vireti LMG 21834</name>
    <dbReference type="NCBI Taxonomy" id="1131730"/>
    <lineage>
        <taxon>Bacteria</taxon>
        <taxon>Bacillati</taxon>
        <taxon>Bacillota</taxon>
        <taxon>Bacilli</taxon>
        <taxon>Bacillales</taxon>
        <taxon>Bacillaceae</taxon>
        <taxon>Neobacillus</taxon>
    </lineage>
</organism>